<evidence type="ECO:0000313" key="4">
    <source>
        <dbReference type="Proteomes" id="UP000012045"/>
    </source>
</evidence>
<feature type="compositionally biased region" description="Basic and acidic residues" evidence="1">
    <location>
        <begin position="252"/>
        <end position="263"/>
    </location>
</feature>
<name>M7TN18_BOTF1</name>
<evidence type="ECO:0000256" key="2">
    <source>
        <dbReference type="SAM" id="Phobius"/>
    </source>
</evidence>
<dbReference type="AlphaFoldDB" id="M7TN18"/>
<feature type="compositionally biased region" description="Basic and acidic residues" evidence="1">
    <location>
        <begin position="273"/>
        <end position="288"/>
    </location>
</feature>
<gene>
    <name evidence="3" type="ORF">BcDW1_8813</name>
</gene>
<dbReference type="Proteomes" id="UP000012045">
    <property type="component" value="Unassembled WGS sequence"/>
</dbReference>
<feature type="compositionally biased region" description="Basic and acidic residues" evidence="1">
    <location>
        <begin position="303"/>
        <end position="319"/>
    </location>
</feature>
<dbReference type="EMBL" id="KB708035">
    <property type="protein sequence ID" value="EMR82539.1"/>
    <property type="molecule type" value="Genomic_DNA"/>
</dbReference>
<accession>M7TN18</accession>
<evidence type="ECO:0000256" key="1">
    <source>
        <dbReference type="SAM" id="MobiDB-lite"/>
    </source>
</evidence>
<dbReference type="OrthoDB" id="5385189at2759"/>
<feature type="compositionally biased region" description="Polar residues" evidence="1">
    <location>
        <begin position="325"/>
        <end position="336"/>
    </location>
</feature>
<dbReference type="HOGENOM" id="CLU_051207_0_0_1"/>
<keyword evidence="2" id="KW-0472">Membrane</keyword>
<protein>
    <submittedName>
        <fullName evidence="3">Putative cytoskeleton-associated protein</fullName>
    </submittedName>
</protein>
<reference evidence="4" key="1">
    <citation type="journal article" date="2013" name="Genome Announc.">
        <title>Draft genome sequence of Botrytis cinerea BcDW1, inoculum for noble rot of grape berries.</title>
        <authorList>
            <person name="Blanco-Ulate B."/>
            <person name="Allen G."/>
            <person name="Powell A.L."/>
            <person name="Cantu D."/>
        </authorList>
    </citation>
    <scope>NUCLEOTIDE SEQUENCE [LARGE SCALE GENOMIC DNA]</scope>
    <source>
        <strain evidence="4">BcDW1</strain>
    </source>
</reference>
<evidence type="ECO:0000313" key="3">
    <source>
        <dbReference type="EMBL" id="EMR82539.1"/>
    </source>
</evidence>
<feature type="region of interest" description="Disordered" evidence="1">
    <location>
        <begin position="248"/>
        <end position="336"/>
    </location>
</feature>
<dbReference type="STRING" id="1290391.M7TN18"/>
<keyword evidence="2" id="KW-0812">Transmembrane</keyword>
<sequence length="336" mass="39109">MAMLSPVGQERLLFLGLGITTCAVLAFVRYRLVHFREAATIPPPENKSHFIDQKTEDSLKLSTLEKLIKNPNYGIQETASIIVCERALHNEYAINSLLYEISQPEYSKRAIAVRAFILIVNNSTVKRIHKPETYEALVKSLEYSVEDYVHHEYDPDWDNWPLRDTAEKSCLMIIYELIYKYGVQELLNAGFIERWLVKEPWGVTTEERSINFMDSLNKEKSLNRVIVPLFDDERGRRMLEEAKLLPASPDSASRHLGMEGTEDHDMEDFDSNFAERRPRDQTTAEDYLRRRHREAMVLNDGTRPFERGDIYENQQRPRDLLSQPAHPSSQLLSHRK</sequence>
<organism evidence="3 4">
    <name type="scientific">Botryotinia fuckeliana (strain BcDW1)</name>
    <name type="common">Noble rot fungus</name>
    <name type="synonym">Botrytis cinerea</name>
    <dbReference type="NCBI Taxonomy" id="1290391"/>
    <lineage>
        <taxon>Eukaryota</taxon>
        <taxon>Fungi</taxon>
        <taxon>Dikarya</taxon>
        <taxon>Ascomycota</taxon>
        <taxon>Pezizomycotina</taxon>
        <taxon>Leotiomycetes</taxon>
        <taxon>Helotiales</taxon>
        <taxon>Sclerotiniaceae</taxon>
        <taxon>Botrytis</taxon>
    </lineage>
</organism>
<proteinExistence type="predicted"/>
<feature type="transmembrane region" description="Helical" evidence="2">
    <location>
        <begin position="12"/>
        <end position="32"/>
    </location>
</feature>
<keyword evidence="2" id="KW-1133">Transmembrane helix</keyword>